<organism evidence="2 3">
    <name type="scientific">Toxoplasma gondii</name>
    <dbReference type="NCBI Taxonomy" id="5811"/>
    <lineage>
        <taxon>Eukaryota</taxon>
        <taxon>Sar</taxon>
        <taxon>Alveolata</taxon>
        <taxon>Apicomplexa</taxon>
        <taxon>Conoidasida</taxon>
        <taxon>Coccidia</taxon>
        <taxon>Eucoccidiorida</taxon>
        <taxon>Eimeriorina</taxon>
        <taxon>Sarcocystidae</taxon>
        <taxon>Toxoplasma</taxon>
    </lineage>
</organism>
<keyword evidence="3" id="KW-1185">Reference proteome</keyword>
<name>A0A7J6KDG5_TOXGO</name>
<sequence>MIASSNETLMAFAACQILEIRPRLLPVPGSTPLPPVLRLRLSALPPVSRLDTYKAAIVPALRARPAEMENEQGNSPKRSPAMDERGGSGCWSLGEPDVPERTSDSDCFTRERATKGRPQTAKADEYPGGLLLTIFLDYLPLGVPEDDIVARFTCIRRRVAMATGIYFSPSSSHRDSVSNLSSGALPCFPSSAMWRANSSGSYRSIRRRAWGLADAVKAQPGMARLDTSALELSSARYTVNLRGPQPAPVPEAPSCQRSIDDSFGSLHEMMLGRVRQACSYFDGGSGGLRAYMLDELEMEPDFSYSVFVPAKIVTVKRDNAEEERGVGEQHGSKTKGKQTFAIQCVSPRLEPMVLKDFDTFIDVGLNGVHFTERPKSLRVVDIHILGISPDVGSSDRRTRVQIEANECFESENTVVLLRYPDATEDVLPAHVDTKSHRISFWMPPKKPSQRLPTGPGKDPAGVIDEVSKFSTEPVVSDEASGGHNSPIAHEADGGFVPSNQVDHKGQISVFLSFNGQVFSRQPAVFTYYSPDLCTQHVIAYTISENGDLFDVDLDNVMSPQTHIVVSVQSAIASNSAQVRLTILRSGNPAARDFLSCLHDEMSPVAAVSSSTDTDNYTPSTMSSAHEVASPPEQAVERVLYLPAVIDVDPQPLTLLPDPNRVKRKPAGSRATDSQRGKAGSATANSAGARAKTKAVPGGGAGIPGMANFTGGGQEGKTPAVGLGGPREQTGSSAGRNATSSGGPTLRARRREKAENSGLEAADEKPRDPTLTFVTPELTFPALTLEEEQVETSEDFVFAVCSVSLDGQRFIPVNEARILRLQCIRLRPSQEDAVPAGGGGGDGRTSSPDHVKPRKKGLPPE</sequence>
<accession>A0A7J6KDG5</accession>
<feature type="compositionally biased region" description="Polar residues" evidence="1">
    <location>
        <begin position="607"/>
        <end position="623"/>
    </location>
</feature>
<protein>
    <submittedName>
        <fullName evidence="2">Uncharacterized protein</fullName>
    </submittedName>
</protein>
<dbReference type="Proteomes" id="UP000557509">
    <property type="component" value="Unassembled WGS sequence"/>
</dbReference>
<dbReference type="AlphaFoldDB" id="A0A7J6KDG5"/>
<evidence type="ECO:0000313" key="2">
    <source>
        <dbReference type="EMBL" id="KAF4644669.1"/>
    </source>
</evidence>
<feature type="compositionally biased region" description="Basic residues" evidence="1">
    <location>
        <begin position="851"/>
        <end position="860"/>
    </location>
</feature>
<feature type="compositionally biased region" description="Polar residues" evidence="1">
    <location>
        <begin position="728"/>
        <end position="742"/>
    </location>
</feature>
<reference evidence="2 3" key="1">
    <citation type="submission" date="2020-03" db="EMBL/GenBank/DDBJ databases">
        <title>Genome sequence of Toxoplasma gondii RH-88 strain.</title>
        <authorList>
            <person name="Lorenzi H.A."/>
            <person name="Venepally P."/>
            <person name="Rozenberg A."/>
            <person name="Sibley D."/>
        </authorList>
    </citation>
    <scope>NUCLEOTIDE SEQUENCE [LARGE SCALE GENOMIC DNA]</scope>
    <source>
        <strain evidence="2 3">RH-88</strain>
    </source>
</reference>
<feature type="region of interest" description="Disordered" evidence="1">
    <location>
        <begin position="827"/>
        <end position="860"/>
    </location>
</feature>
<evidence type="ECO:0000313" key="3">
    <source>
        <dbReference type="Proteomes" id="UP000557509"/>
    </source>
</evidence>
<dbReference type="VEuPathDB" id="ToxoDB:TGME49_500182"/>
<evidence type="ECO:0000256" key="1">
    <source>
        <dbReference type="SAM" id="MobiDB-lite"/>
    </source>
</evidence>
<feature type="region of interest" description="Disordered" evidence="1">
    <location>
        <begin position="66"/>
        <end position="106"/>
    </location>
</feature>
<dbReference type="EMBL" id="JAAUHK010000190">
    <property type="protein sequence ID" value="KAF4644669.1"/>
    <property type="molecule type" value="Genomic_DNA"/>
</dbReference>
<proteinExistence type="predicted"/>
<comment type="caution">
    <text evidence="2">The sequence shown here is derived from an EMBL/GenBank/DDBJ whole genome shotgun (WGS) entry which is preliminary data.</text>
</comment>
<feature type="region of interest" description="Disordered" evidence="1">
    <location>
        <begin position="649"/>
        <end position="771"/>
    </location>
</feature>
<gene>
    <name evidence="2" type="ORF">TGRH88_016630</name>
</gene>
<feature type="region of interest" description="Disordered" evidence="1">
    <location>
        <begin position="607"/>
        <end position="628"/>
    </location>
</feature>